<evidence type="ECO:0000256" key="2">
    <source>
        <dbReference type="ARBA" id="ARBA00005698"/>
    </source>
</evidence>
<keyword evidence="6" id="KW-0679">Respiratory chain</keyword>
<evidence type="ECO:0000256" key="9">
    <source>
        <dbReference type="ARBA" id="ARBA00022982"/>
    </source>
</evidence>
<evidence type="ECO:0000256" key="1">
    <source>
        <dbReference type="ARBA" id="ARBA00004225"/>
    </source>
</evidence>
<dbReference type="PANTHER" id="PTHR11435:SF1">
    <property type="entry name" value="NADH-UBIQUINONE OXIDOREDUCTASE CHAIN 6"/>
    <property type="match status" value="1"/>
</dbReference>
<comment type="similarity">
    <text evidence="2">Belongs to the complex I subunit 6 family.</text>
</comment>
<keyword evidence="5" id="KW-0813">Transport</keyword>
<keyword evidence="11" id="KW-0520">NAD</keyword>
<keyword evidence="12 17" id="KW-0496">Mitochondrion</keyword>
<feature type="transmembrane region" description="Helical" evidence="16">
    <location>
        <begin position="46"/>
        <end position="66"/>
    </location>
</feature>
<geneLocation type="mitochondrion" evidence="17"/>
<evidence type="ECO:0000256" key="5">
    <source>
        <dbReference type="ARBA" id="ARBA00022448"/>
    </source>
</evidence>
<dbReference type="InterPro" id="IPR050269">
    <property type="entry name" value="ComplexI_Subunit6"/>
</dbReference>
<sequence length="165" mass="19069">MTIIMTINITLSITFLFMNHPLSLGSILLLQTITISIITGKMMINFWYSYIMFLVMVGGMLILFMYMTSIASNEKFSMSNSTMFMTCSSPMIFFFLKSWILELSNKSMDSEMINKTIETSLSMTKFMQQNTYLILMFLMLYLFIALIATVKISSINQGPLRQMYN</sequence>
<keyword evidence="10 16" id="KW-1133">Transmembrane helix</keyword>
<evidence type="ECO:0000256" key="15">
    <source>
        <dbReference type="ARBA" id="ARBA00049551"/>
    </source>
</evidence>
<dbReference type="EMBL" id="HQ232805">
    <property type="protein sequence ID" value="AFP16878.1"/>
    <property type="molecule type" value="Genomic_DNA"/>
</dbReference>
<dbReference type="EC" id="7.1.1.2" evidence="3"/>
<comment type="catalytic activity">
    <reaction evidence="15">
        <text>a ubiquinone + NADH + 5 H(+)(in) = a ubiquinol + NAD(+) + 4 H(+)(out)</text>
        <dbReference type="Rhea" id="RHEA:29091"/>
        <dbReference type="Rhea" id="RHEA-COMP:9565"/>
        <dbReference type="Rhea" id="RHEA-COMP:9566"/>
        <dbReference type="ChEBI" id="CHEBI:15378"/>
        <dbReference type="ChEBI" id="CHEBI:16389"/>
        <dbReference type="ChEBI" id="CHEBI:17976"/>
        <dbReference type="ChEBI" id="CHEBI:57540"/>
        <dbReference type="ChEBI" id="CHEBI:57945"/>
        <dbReference type="EC" id="7.1.1.2"/>
    </reaction>
</comment>
<keyword evidence="9" id="KW-0249">Electron transport</keyword>
<reference evidence="17" key="1">
    <citation type="journal article" date="2010" name="Nucleic Acids Res.">
        <title>Why barcode? High-throughput multiplex sequencing of mitochondrial genomes for molecular systematics.</title>
        <authorList>
            <person name="Timmermans M.J."/>
            <person name="Dodsworth S."/>
            <person name="Culverwell C.L."/>
            <person name="Bocak L."/>
            <person name="Ahrens D."/>
            <person name="Littlewood D.T."/>
            <person name="Pons J."/>
            <person name="Vogler A.P."/>
        </authorList>
    </citation>
    <scope>NUCLEOTIDE SEQUENCE</scope>
</reference>
<feature type="transmembrane region" description="Helical" evidence="16">
    <location>
        <begin position="21"/>
        <end position="40"/>
    </location>
</feature>
<evidence type="ECO:0000256" key="3">
    <source>
        <dbReference type="ARBA" id="ARBA00012944"/>
    </source>
</evidence>
<evidence type="ECO:0000256" key="12">
    <source>
        <dbReference type="ARBA" id="ARBA00023128"/>
    </source>
</evidence>
<evidence type="ECO:0000256" key="8">
    <source>
        <dbReference type="ARBA" id="ARBA00022967"/>
    </source>
</evidence>
<organism evidence="17">
    <name type="scientific">Impressosora ruficollis</name>
    <dbReference type="NCBI Taxonomy" id="904165"/>
    <lineage>
        <taxon>Eukaryota</taxon>
        <taxon>Metazoa</taxon>
        <taxon>Ecdysozoa</taxon>
        <taxon>Arthropoda</taxon>
        <taxon>Hexapoda</taxon>
        <taxon>Insecta</taxon>
        <taxon>Pterygota</taxon>
        <taxon>Neoptera</taxon>
        <taxon>Endopterygota</taxon>
        <taxon>Coleoptera</taxon>
        <taxon>Polyphaga</taxon>
        <taxon>Cucujiformia</taxon>
        <taxon>Tenebrionidae</taxon>
        <taxon>Impressosora</taxon>
        <taxon>Neoeutrapela</taxon>
    </lineage>
</organism>
<accession>I7FBA6</accession>
<dbReference type="AlphaFoldDB" id="I7FBA6"/>
<evidence type="ECO:0000256" key="11">
    <source>
        <dbReference type="ARBA" id="ARBA00023027"/>
    </source>
</evidence>
<feature type="transmembrane region" description="Helical" evidence="16">
    <location>
        <begin position="132"/>
        <end position="153"/>
    </location>
</feature>
<comment type="subcellular location">
    <subcellularLocation>
        <location evidence="1">Mitochondrion membrane</location>
        <topology evidence="1">Multi-pass membrane protein</topology>
    </subcellularLocation>
</comment>
<evidence type="ECO:0000256" key="13">
    <source>
        <dbReference type="ARBA" id="ARBA00023136"/>
    </source>
</evidence>
<name>I7FBA6_9CUCU</name>
<feature type="transmembrane region" description="Helical" evidence="16">
    <location>
        <begin position="78"/>
        <end position="100"/>
    </location>
</feature>
<dbReference type="GO" id="GO:0008137">
    <property type="term" value="F:NADH dehydrogenase (ubiquinone) activity"/>
    <property type="evidence" value="ECO:0007669"/>
    <property type="project" value="UniProtKB-EC"/>
</dbReference>
<keyword evidence="8" id="KW-1278">Translocase</keyword>
<evidence type="ECO:0000313" key="17">
    <source>
        <dbReference type="EMBL" id="AFP16878.1"/>
    </source>
</evidence>
<evidence type="ECO:0000256" key="7">
    <source>
        <dbReference type="ARBA" id="ARBA00022692"/>
    </source>
</evidence>
<keyword evidence="13 16" id="KW-0472">Membrane</keyword>
<proteinExistence type="inferred from homology"/>
<evidence type="ECO:0000256" key="4">
    <source>
        <dbReference type="ARBA" id="ARBA00021095"/>
    </source>
</evidence>
<evidence type="ECO:0000256" key="14">
    <source>
        <dbReference type="ARBA" id="ARBA00031019"/>
    </source>
</evidence>
<evidence type="ECO:0000256" key="16">
    <source>
        <dbReference type="SAM" id="Phobius"/>
    </source>
</evidence>
<evidence type="ECO:0000256" key="10">
    <source>
        <dbReference type="ARBA" id="ARBA00022989"/>
    </source>
</evidence>
<protein>
    <recommendedName>
        <fullName evidence="4">NADH-ubiquinone oxidoreductase chain 6</fullName>
        <ecNumber evidence="3">7.1.1.2</ecNumber>
    </recommendedName>
    <alternativeName>
        <fullName evidence="14">NADH dehydrogenase subunit 6</fullName>
    </alternativeName>
</protein>
<gene>
    <name evidence="17" type="primary">ND6</name>
</gene>
<dbReference type="PANTHER" id="PTHR11435">
    <property type="entry name" value="NADH UBIQUINONE OXIDOREDUCTASE SUBUNIT ND6"/>
    <property type="match status" value="1"/>
</dbReference>
<evidence type="ECO:0000256" key="6">
    <source>
        <dbReference type="ARBA" id="ARBA00022660"/>
    </source>
</evidence>
<keyword evidence="7 16" id="KW-0812">Transmembrane</keyword>
<dbReference type="GO" id="GO:0031966">
    <property type="term" value="C:mitochondrial membrane"/>
    <property type="evidence" value="ECO:0007669"/>
    <property type="project" value="UniProtKB-SubCell"/>
</dbReference>